<dbReference type="EMBL" id="FQVB01000009">
    <property type="protein sequence ID" value="SHE95326.1"/>
    <property type="molecule type" value="Genomic_DNA"/>
</dbReference>
<dbReference type="AlphaFoldDB" id="A0A1M4XPN0"/>
<dbReference type="STRING" id="1121391.SAMN02745206_01078"/>
<dbReference type="Proteomes" id="UP000184076">
    <property type="component" value="Unassembled WGS sequence"/>
</dbReference>
<reference evidence="2" key="1">
    <citation type="submission" date="2016-11" db="EMBL/GenBank/DDBJ databases">
        <authorList>
            <person name="Varghese N."/>
            <person name="Submissions S."/>
        </authorList>
    </citation>
    <scope>NUCLEOTIDE SEQUENCE [LARGE SCALE GENOMIC DNA]</scope>
    <source>
        <strain evidence="2">DSM 9756</strain>
    </source>
</reference>
<gene>
    <name evidence="1" type="ORF">SAMN02745206_01078</name>
</gene>
<proteinExistence type="predicted"/>
<name>A0A1M4XPN0_9BACT</name>
<dbReference type="RefSeq" id="WP_178371913.1">
    <property type="nucleotide sequence ID" value="NZ_FQVB01000009.1"/>
</dbReference>
<sequence length="46" mass="5163">MKEGLLLVGVCLLLAVMTVARIKLIPERHPKTDLIIDLLNRLGARR</sequence>
<accession>A0A1M4XPN0</accession>
<keyword evidence="2" id="KW-1185">Reference proteome</keyword>
<evidence type="ECO:0000313" key="2">
    <source>
        <dbReference type="Proteomes" id="UP000184076"/>
    </source>
</evidence>
<protein>
    <submittedName>
        <fullName evidence="1">Uncharacterized protein</fullName>
    </submittedName>
</protein>
<organism evidence="1 2">
    <name type="scientific">Desulfacinum infernum DSM 9756</name>
    <dbReference type="NCBI Taxonomy" id="1121391"/>
    <lineage>
        <taxon>Bacteria</taxon>
        <taxon>Pseudomonadati</taxon>
        <taxon>Thermodesulfobacteriota</taxon>
        <taxon>Syntrophobacteria</taxon>
        <taxon>Syntrophobacterales</taxon>
        <taxon>Syntrophobacteraceae</taxon>
        <taxon>Desulfacinum</taxon>
    </lineage>
</organism>
<evidence type="ECO:0000313" key="1">
    <source>
        <dbReference type="EMBL" id="SHE95326.1"/>
    </source>
</evidence>